<feature type="region of interest" description="Disordered" evidence="1">
    <location>
        <begin position="1"/>
        <end position="79"/>
    </location>
</feature>
<evidence type="ECO:0000259" key="2">
    <source>
        <dbReference type="Pfam" id="PF01471"/>
    </source>
</evidence>
<gene>
    <name evidence="3" type="ORF">IP93_02274</name>
</gene>
<sequence length="509" mass="53679">MAAEEENNKKNEGKGFAGLSSLVSDVDTTPPPPAPKTESAGSTKSTERPDSEAPRPQQPTQRQAYQEPPQPSSGSSGGKWILGIAAVVGLLLLIGQSNKNTPSPSPSPAPAPAYSPPAQSAAPSYSPPAPPQAPSGPQESKPPVGQDLVFSTAQIRYCLAEDIRMEGAKAALNNYSDSDVDRFNAMVADYNSRCGRFRYRSGALERARRDVEPYRGQLQAEGRSRFARGPSTGSLSAPAPAPAPAPARPAPDATVQAIQRKLNELGYSAGPADGLMGRGTRAAIIAFQQDRGLAATGVADQALLLQLQQAPTRSSRPQPESRPTTTSVQLSAAESASLEAACSTDKYVNGPAAYRACVERQKAALAAGVRRPNLSVLSSAEQQSIEAACSTDKYVNGPAAYNECLANQLAAMSGQGARRPDLSRLSSPERQSIEAACSTDKYVNGPAAYNRCLNNQLVALERQGGRPDLSRLSTTERNSIEAACSTDKYVNGPAAYNRCLSQQLARLRN</sequence>
<dbReference type="Gene3D" id="1.10.101.10">
    <property type="entry name" value="PGBD-like superfamily/PGBD"/>
    <property type="match status" value="1"/>
</dbReference>
<dbReference type="InterPro" id="IPR036366">
    <property type="entry name" value="PGBDSf"/>
</dbReference>
<name>A0A562LNC6_9GAMM</name>
<protein>
    <submittedName>
        <fullName evidence="3">Putative peptidoglycan binding protein</fullName>
    </submittedName>
</protein>
<evidence type="ECO:0000313" key="4">
    <source>
        <dbReference type="Proteomes" id="UP000316471"/>
    </source>
</evidence>
<dbReference type="InterPro" id="IPR002477">
    <property type="entry name" value="Peptidoglycan-bd-like"/>
</dbReference>
<accession>A0A562LNC6</accession>
<dbReference type="SUPFAM" id="SSF47090">
    <property type="entry name" value="PGBD-like"/>
    <property type="match status" value="1"/>
</dbReference>
<keyword evidence="4" id="KW-1185">Reference proteome</keyword>
<evidence type="ECO:0000256" key="1">
    <source>
        <dbReference type="SAM" id="MobiDB-lite"/>
    </source>
</evidence>
<dbReference type="InterPro" id="IPR036365">
    <property type="entry name" value="PGBD-like_sf"/>
</dbReference>
<dbReference type="Proteomes" id="UP000316471">
    <property type="component" value="Unassembled WGS sequence"/>
</dbReference>
<comment type="caution">
    <text evidence="3">The sequence shown here is derived from an EMBL/GenBank/DDBJ whole genome shotgun (WGS) entry which is preliminary data.</text>
</comment>
<dbReference type="EMBL" id="VLKP01000009">
    <property type="protein sequence ID" value="TWI09115.1"/>
    <property type="molecule type" value="Genomic_DNA"/>
</dbReference>
<proteinExistence type="predicted"/>
<evidence type="ECO:0000313" key="3">
    <source>
        <dbReference type="EMBL" id="TWI09115.1"/>
    </source>
</evidence>
<feature type="compositionally biased region" description="Low complexity" evidence="1">
    <location>
        <begin position="54"/>
        <end position="67"/>
    </location>
</feature>
<feature type="region of interest" description="Disordered" evidence="1">
    <location>
        <begin position="99"/>
        <end position="145"/>
    </location>
</feature>
<feature type="compositionally biased region" description="Basic and acidic residues" evidence="1">
    <location>
        <begin position="1"/>
        <end position="13"/>
    </location>
</feature>
<organism evidence="3 4">
    <name type="scientific">Aerolutibacter ruishenii</name>
    <dbReference type="NCBI Taxonomy" id="686800"/>
    <lineage>
        <taxon>Bacteria</taxon>
        <taxon>Pseudomonadati</taxon>
        <taxon>Pseudomonadota</taxon>
        <taxon>Gammaproteobacteria</taxon>
        <taxon>Lysobacterales</taxon>
        <taxon>Lysobacteraceae</taxon>
        <taxon>Aerolutibacter</taxon>
    </lineage>
</organism>
<feature type="domain" description="Peptidoglycan binding-like" evidence="2">
    <location>
        <begin position="253"/>
        <end position="304"/>
    </location>
</feature>
<feature type="compositionally biased region" description="Polar residues" evidence="1">
    <location>
        <begin position="311"/>
        <end position="329"/>
    </location>
</feature>
<dbReference type="AlphaFoldDB" id="A0A562LNC6"/>
<dbReference type="Pfam" id="PF01471">
    <property type="entry name" value="PG_binding_1"/>
    <property type="match status" value="1"/>
</dbReference>
<feature type="compositionally biased region" description="Pro residues" evidence="1">
    <location>
        <begin position="103"/>
        <end position="115"/>
    </location>
</feature>
<feature type="region of interest" description="Disordered" evidence="1">
    <location>
        <begin position="309"/>
        <end position="330"/>
    </location>
</feature>
<reference evidence="3 4" key="1">
    <citation type="journal article" date="2015" name="Stand. Genomic Sci.">
        <title>Genomic Encyclopedia of Bacterial and Archaeal Type Strains, Phase III: the genomes of soil and plant-associated and newly described type strains.</title>
        <authorList>
            <person name="Whitman W.B."/>
            <person name="Woyke T."/>
            <person name="Klenk H.P."/>
            <person name="Zhou Y."/>
            <person name="Lilburn T.G."/>
            <person name="Beck B.J."/>
            <person name="De Vos P."/>
            <person name="Vandamme P."/>
            <person name="Eisen J.A."/>
            <person name="Garrity G."/>
            <person name="Hugenholtz P."/>
            <person name="Kyrpides N.C."/>
        </authorList>
    </citation>
    <scope>NUCLEOTIDE SEQUENCE [LARGE SCALE GENOMIC DNA]</scope>
    <source>
        <strain evidence="3 4">CGMCC 1.10136</strain>
    </source>
</reference>
<feature type="region of interest" description="Disordered" evidence="1">
    <location>
        <begin position="217"/>
        <end position="253"/>
    </location>
</feature>
<feature type="compositionally biased region" description="Pro residues" evidence="1">
    <location>
        <begin position="239"/>
        <end position="249"/>
    </location>
</feature>
<feature type="compositionally biased region" description="Pro residues" evidence="1">
    <location>
        <begin position="125"/>
        <end position="134"/>
    </location>
</feature>